<evidence type="ECO:0000313" key="8">
    <source>
        <dbReference type="Proteomes" id="UP000309215"/>
    </source>
</evidence>
<feature type="region of interest" description="Disordered" evidence="5">
    <location>
        <begin position="1"/>
        <end position="21"/>
    </location>
</feature>
<dbReference type="CDD" id="cd08963">
    <property type="entry name" value="L-asparaginase_I"/>
    <property type="match status" value="1"/>
</dbReference>
<dbReference type="Gene3D" id="2.90.10.10">
    <property type="entry name" value="Bulb-type lectin domain"/>
    <property type="match status" value="1"/>
</dbReference>
<dbReference type="PROSITE" id="PS00144">
    <property type="entry name" value="ASN_GLN_ASE_1"/>
    <property type="match status" value="1"/>
</dbReference>
<dbReference type="InterPro" id="IPR006034">
    <property type="entry name" value="Asparaginase/glutaminase-like"/>
</dbReference>
<accession>A0A4V5PPQ2</accession>
<comment type="caution">
    <text evidence="7">The sequence shown here is derived from an EMBL/GenBank/DDBJ whole genome shotgun (WGS) entry which is preliminary data.</text>
</comment>
<dbReference type="InterPro" id="IPR040919">
    <property type="entry name" value="Asparaginase_C"/>
</dbReference>
<evidence type="ECO:0000256" key="1">
    <source>
        <dbReference type="ARBA" id="ARBA00010518"/>
    </source>
</evidence>
<dbReference type="InterPro" id="IPR027474">
    <property type="entry name" value="L-asparaginase_N"/>
</dbReference>
<dbReference type="Pfam" id="PF00710">
    <property type="entry name" value="Asparaginase"/>
    <property type="match status" value="1"/>
</dbReference>
<feature type="active site" evidence="4">
    <location>
        <position position="40"/>
    </location>
</feature>
<feature type="binding site" evidence="3">
    <location>
        <begin position="126"/>
        <end position="127"/>
    </location>
    <ligand>
        <name>substrate</name>
    </ligand>
</feature>
<dbReference type="PRINTS" id="PR00139">
    <property type="entry name" value="ASNGLNASE"/>
</dbReference>
<evidence type="ECO:0000256" key="2">
    <source>
        <dbReference type="PIRSR" id="PIRSR001220-1"/>
    </source>
</evidence>
<dbReference type="InterPro" id="IPR041725">
    <property type="entry name" value="L-asparaginase_I"/>
</dbReference>
<dbReference type="PIRSF" id="PIRSF001220">
    <property type="entry name" value="L-ASNase_gatD"/>
    <property type="match status" value="1"/>
</dbReference>
<feature type="domain" description="Bulb-type lectin" evidence="6">
    <location>
        <begin position="432"/>
        <end position="551"/>
    </location>
</feature>
<name>A0A4V5PPQ2_9BACT</name>
<proteinExistence type="inferred from homology"/>
<evidence type="ECO:0000256" key="5">
    <source>
        <dbReference type="SAM" id="MobiDB-lite"/>
    </source>
</evidence>
<dbReference type="EMBL" id="SSMQ01000015">
    <property type="protein sequence ID" value="TKD07945.1"/>
    <property type="molecule type" value="Genomic_DNA"/>
</dbReference>
<dbReference type="PIRSF" id="PIRSF500176">
    <property type="entry name" value="L_ASNase"/>
    <property type="match status" value="1"/>
</dbReference>
<feature type="active site" description="O-isoaspartyl threonine intermediate" evidence="2">
    <location>
        <position position="40"/>
    </location>
</feature>
<gene>
    <name evidence="7" type="ORF">E8A74_16820</name>
</gene>
<reference evidence="7 8" key="1">
    <citation type="submission" date="2019-04" db="EMBL/GenBank/DDBJ databases">
        <authorList>
            <person name="Li Y."/>
            <person name="Wang J."/>
        </authorList>
    </citation>
    <scope>NUCLEOTIDE SEQUENCE [LARGE SCALE GENOMIC DNA]</scope>
    <source>
        <strain evidence="7 8">DSM 14668</strain>
    </source>
</reference>
<dbReference type="SUPFAM" id="SSF53774">
    <property type="entry name" value="Glutaminase/Asparaginase"/>
    <property type="match status" value="1"/>
</dbReference>
<dbReference type="PANTHER" id="PTHR11707">
    <property type="entry name" value="L-ASPARAGINASE"/>
    <property type="match status" value="1"/>
</dbReference>
<dbReference type="Gene3D" id="3.40.50.40">
    <property type="match status" value="1"/>
</dbReference>
<dbReference type="SUPFAM" id="SSF51110">
    <property type="entry name" value="alpha-D-mannose-specific plant lectins"/>
    <property type="match status" value="1"/>
</dbReference>
<dbReference type="Gene3D" id="3.40.50.1170">
    <property type="entry name" value="L-asparaginase, N-terminal domain"/>
    <property type="match status" value="1"/>
</dbReference>
<organism evidence="7 8">
    <name type="scientific">Polyangium fumosum</name>
    <dbReference type="NCBI Taxonomy" id="889272"/>
    <lineage>
        <taxon>Bacteria</taxon>
        <taxon>Pseudomonadati</taxon>
        <taxon>Myxococcota</taxon>
        <taxon>Polyangia</taxon>
        <taxon>Polyangiales</taxon>
        <taxon>Polyangiaceae</taxon>
        <taxon>Polyangium</taxon>
    </lineage>
</organism>
<comment type="similarity">
    <text evidence="1">Belongs to the asparaginase 1 family.</text>
</comment>
<dbReference type="InterPro" id="IPR037152">
    <property type="entry name" value="L-asparaginase_N_sf"/>
</dbReference>
<evidence type="ECO:0000256" key="4">
    <source>
        <dbReference type="PROSITE-ProRule" id="PRU10099"/>
    </source>
</evidence>
<dbReference type="GO" id="GO:0006520">
    <property type="term" value="P:amino acid metabolic process"/>
    <property type="evidence" value="ECO:0007669"/>
    <property type="project" value="InterPro"/>
</dbReference>
<dbReference type="InterPro" id="IPR036426">
    <property type="entry name" value="Bulb-type_lectin_dom_sf"/>
</dbReference>
<dbReference type="InterPro" id="IPR001480">
    <property type="entry name" value="Bulb-type_lectin_dom"/>
</dbReference>
<evidence type="ECO:0000256" key="3">
    <source>
        <dbReference type="PIRSR" id="PIRSR001220-2"/>
    </source>
</evidence>
<protein>
    <recommendedName>
        <fullName evidence="6">Bulb-type lectin domain-containing protein</fullName>
    </recommendedName>
</protein>
<dbReference type="PROSITE" id="PS51732">
    <property type="entry name" value="ASN_GLN_ASE_3"/>
    <property type="match status" value="1"/>
</dbReference>
<dbReference type="InterPro" id="IPR036152">
    <property type="entry name" value="Asp/glu_Ase-like_sf"/>
</dbReference>
<keyword evidence="8" id="KW-1185">Reference proteome</keyword>
<dbReference type="PROSITE" id="PS50927">
    <property type="entry name" value="BULB_LECTIN"/>
    <property type="match status" value="1"/>
</dbReference>
<dbReference type="InterPro" id="IPR027473">
    <property type="entry name" value="L-asparaginase_C"/>
</dbReference>
<feature type="binding site" evidence="3">
    <location>
        <position position="95"/>
    </location>
    <ligand>
        <name>substrate</name>
    </ligand>
</feature>
<sequence length="827" mass="88015">MGIDDEVGDTRGNTGETTVRRARREGRTIVKIAVINTGGTISCVGNPLGPMTASDFASACETIMNPILLQKFPGLRIDYITDLVFPESKSGTLDSTNLQPTDWCLLGAYILNHYADYDGWVVLHGTDSMDFTGTALPFLLSCFDARGVATAALSKPIVITGSQVPMFYQDPTTKALSLNYNTDAFQNFCGAVASAQTGIPEVCVYFDSNLFRGSRVLKTNASEFDAFSSPNYPALGQYGVAFTLHADNVQPPPVSFAVSLDNTTARSAAIAQLADIQACINAFPVMQFNAFPGWYNTSNSTAILANLITACVGQGIKALILESYGEGNFPSGNPDTPSAGAIYKALDQANEAGVVILDCTQVIRGVVNDSAYAAGAWLPAVGALSPADMTPTAAFAKVMVLLAAAKHNGWSLADVKQLTQLDLLGEMMSVSRLDSRSNAALLAGQSISALDGSATLSNDPARGPILTTSTGAVLWTALSSPPPDEMPGRLVMQDDGNLVFYGRYNGALWATNTGDARGASSLLILGGSTSDESLYLQVYDYSANTATITLYQQANADIEKGRPMKSSSTPRRFKFSGIAAPEDTRHRITFAALGGPAPDEHQIAPTTVNVTITSPPPTRVIGVPQYAKTVRGTSNSYNPAGDCDGSFMSSRFQPNNNCYAYGCNIATNTFPQPGRASGNLLTLDTLDGATVAAYATKDGLIEVGKDMASLFAFASSRKGTQGALDGHFVALMISPPGDANWPGDYHWARCDDNVEFRSWSQKDGNDQVTNFDFAGNPIRDPAKANWQVNQGPIQPDKTAPDYNPNDLIVEYAFYCYMFVPNTGVNIL</sequence>
<dbReference type="AlphaFoldDB" id="A0A4V5PPQ2"/>
<dbReference type="InterPro" id="IPR020827">
    <property type="entry name" value="Asparaginase/glutaminase_AS1"/>
</dbReference>
<evidence type="ECO:0000313" key="7">
    <source>
        <dbReference type="EMBL" id="TKD07945.1"/>
    </source>
</evidence>
<dbReference type="SMART" id="SM00870">
    <property type="entry name" value="Asparaginase"/>
    <property type="match status" value="1"/>
</dbReference>
<dbReference type="Pfam" id="PF17763">
    <property type="entry name" value="Asparaginase_C"/>
    <property type="match status" value="1"/>
</dbReference>
<dbReference type="PANTHER" id="PTHR11707:SF28">
    <property type="entry name" value="60 KDA LYSOPHOSPHOLIPASE"/>
    <property type="match status" value="1"/>
</dbReference>
<dbReference type="GO" id="GO:0004067">
    <property type="term" value="F:asparaginase activity"/>
    <property type="evidence" value="ECO:0007669"/>
    <property type="project" value="UniProtKB-UniRule"/>
</dbReference>
<dbReference type="OrthoDB" id="9788068at2"/>
<dbReference type="SFLD" id="SFLDS00057">
    <property type="entry name" value="Glutaminase/Asparaginase"/>
    <property type="match status" value="1"/>
</dbReference>
<evidence type="ECO:0000259" key="6">
    <source>
        <dbReference type="PROSITE" id="PS50927"/>
    </source>
</evidence>
<dbReference type="Proteomes" id="UP000309215">
    <property type="component" value="Unassembled WGS sequence"/>
</dbReference>